<feature type="signal peptide" evidence="1">
    <location>
        <begin position="1"/>
        <end position="18"/>
    </location>
</feature>
<reference evidence="2" key="1">
    <citation type="journal article" date="2020" name="Stud. Mycol.">
        <title>101 Dothideomycetes genomes: a test case for predicting lifestyles and emergence of pathogens.</title>
        <authorList>
            <person name="Haridas S."/>
            <person name="Albert R."/>
            <person name="Binder M."/>
            <person name="Bloem J."/>
            <person name="Labutti K."/>
            <person name="Salamov A."/>
            <person name="Andreopoulos B."/>
            <person name="Baker S."/>
            <person name="Barry K."/>
            <person name="Bills G."/>
            <person name="Bluhm B."/>
            <person name="Cannon C."/>
            <person name="Castanera R."/>
            <person name="Culley D."/>
            <person name="Daum C."/>
            <person name="Ezra D."/>
            <person name="Gonzalez J."/>
            <person name="Henrissat B."/>
            <person name="Kuo A."/>
            <person name="Liang C."/>
            <person name="Lipzen A."/>
            <person name="Lutzoni F."/>
            <person name="Magnuson J."/>
            <person name="Mondo S."/>
            <person name="Nolan M."/>
            <person name="Ohm R."/>
            <person name="Pangilinan J."/>
            <person name="Park H.-J."/>
            <person name="Ramirez L."/>
            <person name="Alfaro M."/>
            <person name="Sun H."/>
            <person name="Tritt A."/>
            <person name="Yoshinaga Y."/>
            <person name="Zwiers L.-H."/>
            <person name="Turgeon B."/>
            <person name="Goodwin S."/>
            <person name="Spatafora J."/>
            <person name="Crous P."/>
            <person name="Grigoriev I."/>
        </authorList>
    </citation>
    <scope>NUCLEOTIDE SEQUENCE</scope>
    <source>
        <strain evidence="2">CBS 109.77</strain>
    </source>
</reference>
<keyword evidence="3" id="KW-1185">Reference proteome</keyword>
<dbReference type="Proteomes" id="UP000799757">
    <property type="component" value="Unassembled WGS sequence"/>
</dbReference>
<gene>
    <name evidence="2" type="ORF">K505DRAFT_332263</name>
</gene>
<feature type="chain" id="PRO_5025690557" evidence="1">
    <location>
        <begin position="19"/>
        <end position="132"/>
    </location>
</feature>
<evidence type="ECO:0000256" key="1">
    <source>
        <dbReference type="SAM" id="SignalP"/>
    </source>
</evidence>
<keyword evidence="1" id="KW-0732">Signal</keyword>
<protein>
    <submittedName>
        <fullName evidence="2">Uncharacterized protein</fullName>
    </submittedName>
</protein>
<organism evidence="2 3">
    <name type="scientific">Melanomma pulvis-pyrius CBS 109.77</name>
    <dbReference type="NCBI Taxonomy" id="1314802"/>
    <lineage>
        <taxon>Eukaryota</taxon>
        <taxon>Fungi</taxon>
        <taxon>Dikarya</taxon>
        <taxon>Ascomycota</taxon>
        <taxon>Pezizomycotina</taxon>
        <taxon>Dothideomycetes</taxon>
        <taxon>Pleosporomycetidae</taxon>
        <taxon>Pleosporales</taxon>
        <taxon>Melanommataceae</taxon>
        <taxon>Melanomma</taxon>
    </lineage>
</organism>
<dbReference type="AlphaFoldDB" id="A0A6A6XU69"/>
<evidence type="ECO:0000313" key="2">
    <source>
        <dbReference type="EMBL" id="KAF2799798.1"/>
    </source>
</evidence>
<sequence>MKPSFATTLALLTTGITALPATLTPRQTIFPKISISVINDLTGASAVATVVADGTVFPILTLFGGSRIDIDGIVTASSAQLIAFVDNVFCSFNKDDLIIPINGKNFVFADLDGNKEVAAPINLNAFTFQCQV</sequence>
<accession>A0A6A6XU69</accession>
<evidence type="ECO:0000313" key="3">
    <source>
        <dbReference type="Proteomes" id="UP000799757"/>
    </source>
</evidence>
<proteinExistence type="predicted"/>
<dbReference type="EMBL" id="MU001758">
    <property type="protein sequence ID" value="KAF2799798.1"/>
    <property type="molecule type" value="Genomic_DNA"/>
</dbReference>
<name>A0A6A6XU69_9PLEO</name>
<dbReference type="OrthoDB" id="3497702at2759"/>